<dbReference type="Gene3D" id="3.60.21.10">
    <property type="match status" value="1"/>
</dbReference>
<dbReference type="EMBL" id="QCYY01003045">
    <property type="protein sequence ID" value="ROT65742.1"/>
    <property type="molecule type" value="Genomic_DNA"/>
</dbReference>
<evidence type="ECO:0000313" key="9">
    <source>
        <dbReference type="Proteomes" id="UP000283509"/>
    </source>
</evidence>
<evidence type="ECO:0000256" key="4">
    <source>
        <dbReference type="ARBA" id="ARBA00023211"/>
    </source>
</evidence>
<evidence type="ECO:0000256" key="2">
    <source>
        <dbReference type="ARBA" id="ARBA00022723"/>
    </source>
</evidence>
<dbReference type="CDD" id="cd07415">
    <property type="entry name" value="MPP_PP2A_PP4_PP6"/>
    <property type="match status" value="1"/>
</dbReference>
<evidence type="ECO:0000256" key="6">
    <source>
        <dbReference type="SAM" id="MobiDB-lite"/>
    </source>
</evidence>
<accession>A0A3R7PGF7</accession>
<evidence type="ECO:0000259" key="7">
    <source>
        <dbReference type="PROSITE" id="PS00125"/>
    </source>
</evidence>
<dbReference type="EC" id="3.1.3.16" evidence="5"/>
<dbReference type="Proteomes" id="UP000283509">
    <property type="component" value="Unassembled WGS sequence"/>
</dbReference>
<evidence type="ECO:0000313" key="8">
    <source>
        <dbReference type="EMBL" id="ROT65742.1"/>
    </source>
</evidence>
<sequence length="380" mass="42520">MTSSYLHPPPSPASLTLQPFPVPPPPRLAPSPCTLGSPLTHSPAYIHTHTLNLKNRMIDEIMDFDGMASLSLTSTNDVDSWIAQLKKKEPLSLKEVDNLCKKVQEVLVEESNLVEVSSPVTICGDIHGQFYDLMELFKVAGEPPEVNYLFMGDYVDRGYYSVVVVSLLLALKLRYPQRVTLLRGNHESRQTTQVYGFYDECFSIYNTSAAWSHFMAVFDTLPLSAVVDDSILCMHGGLSPSLDTLDQIRILDRFQELPHEGAMCDLLWSDPDDSGWRAGWGMNARGAGYMWGADISHDFTHNNGLECVTRAHQVMDGGFQWCHDEKVVTVFSAPNYCYRCGNLAGYMVVEDGMHTCHTFEAAPREKTGPLMRKTLGGYFF</sequence>
<gene>
    <name evidence="8" type="ORF">C7M84_016281</name>
</gene>
<comment type="similarity">
    <text evidence="5">Belongs to the PPP phosphatase family.</text>
</comment>
<dbReference type="PANTHER" id="PTHR45619">
    <property type="entry name" value="SERINE/THREONINE-PROTEIN PHOSPHATASE PP2A-RELATED"/>
    <property type="match status" value="1"/>
</dbReference>
<keyword evidence="9" id="KW-1185">Reference proteome</keyword>
<keyword evidence="3 5" id="KW-0378">Hydrolase</keyword>
<feature type="compositionally biased region" description="Pro residues" evidence="6">
    <location>
        <begin position="20"/>
        <end position="29"/>
    </location>
</feature>
<dbReference type="InterPro" id="IPR006186">
    <property type="entry name" value="Ser/Thr-sp_prot-phosphatase"/>
</dbReference>
<organism evidence="8 9">
    <name type="scientific">Penaeus vannamei</name>
    <name type="common">Whiteleg shrimp</name>
    <name type="synonym">Litopenaeus vannamei</name>
    <dbReference type="NCBI Taxonomy" id="6689"/>
    <lineage>
        <taxon>Eukaryota</taxon>
        <taxon>Metazoa</taxon>
        <taxon>Ecdysozoa</taxon>
        <taxon>Arthropoda</taxon>
        <taxon>Crustacea</taxon>
        <taxon>Multicrustacea</taxon>
        <taxon>Malacostraca</taxon>
        <taxon>Eumalacostraca</taxon>
        <taxon>Eucarida</taxon>
        <taxon>Decapoda</taxon>
        <taxon>Dendrobranchiata</taxon>
        <taxon>Penaeoidea</taxon>
        <taxon>Penaeidae</taxon>
        <taxon>Penaeus</taxon>
    </lineage>
</organism>
<evidence type="ECO:0000256" key="5">
    <source>
        <dbReference type="RuleBase" id="RU004273"/>
    </source>
</evidence>
<protein>
    <recommendedName>
        <fullName evidence="5">Serine/threonine-protein phosphatase</fullName>
        <ecNumber evidence="5">3.1.3.16</ecNumber>
    </recommendedName>
</protein>
<dbReference type="InterPro" id="IPR047129">
    <property type="entry name" value="PPA2-like"/>
</dbReference>
<keyword evidence="2" id="KW-0479">Metal-binding</keyword>
<keyword evidence="4" id="KW-0464">Manganese</keyword>
<dbReference type="InterPro" id="IPR004843">
    <property type="entry name" value="Calcineurin-like_PHP"/>
</dbReference>
<proteinExistence type="inferred from homology"/>
<evidence type="ECO:0000256" key="3">
    <source>
        <dbReference type="ARBA" id="ARBA00022801"/>
    </source>
</evidence>
<comment type="caution">
    <text evidence="8">The sequence shown here is derived from an EMBL/GenBank/DDBJ whole genome shotgun (WGS) entry which is preliminary data.</text>
</comment>
<reference evidence="8 9" key="1">
    <citation type="submission" date="2018-04" db="EMBL/GenBank/DDBJ databases">
        <authorList>
            <person name="Zhang X."/>
            <person name="Yuan J."/>
            <person name="Li F."/>
            <person name="Xiang J."/>
        </authorList>
    </citation>
    <scope>NUCLEOTIDE SEQUENCE [LARGE SCALE GENOMIC DNA]</scope>
    <source>
        <tissue evidence="8">Muscle</tissue>
    </source>
</reference>
<feature type="domain" description="Serine/threonine specific protein phosphatases" evidence="7">
    <location>
        <begin position="182"/>
        <end position="187"/>
    </location>
</feature>
<dbReference type="GO" id="GO:0004722">
    <property type="term" value="F:protein serine/threonine phosphatase activity"/>
    <property type="evidence" value="ECO:0007669"/>
    <property type="project" value="UniProtKB-EC"/>
</dbReference>
<dbReference type="PROSITE" id="PS00125">
    <property type="entry name" value="SER_THR_PHOSPHATASE"/>
    <property type="match status" value="1"/>
</dbReference>
<comment type="catalytic activity">
    <reaction evidence="5">
        <text>O-phospho-L-threonyl-[protein] + H2O = L-threonyl-[protein] + phosphate</text>
        <dbReference type="Rhea" id="RHEA:47004"/>
        <dbReference type="Rhea" id="RHEA-COMP:11060"/>
        <dbReference type="Rhea" id="RHEA-COMP:11605"/>
        <dbReference type="ChEBI" id="CHEBI:15377"/>
        <dbReference type="ChEBI" id="CHEBI:30013"/>
        <dbReference type="ChEBI" id="CHEBI:43474"/>
        <dbReference type="ChEBI" id="CHEBI:61977"/>
        <dbReference type="EC" id="3.1.3.16"/>
    </reaction>
</comment>
<comment type="cofactor">
    <cofactor evidence="1">
        <name>Mn(2+)</name>
        <dbReference type="ChEBI" id="CHEBI:29035"/>
    </cofactor>
</comment>
<dbReference type="InterPro" id="IPR029052">
    <property type="entry name" value="Metallo-depent_PP-like"/>
</dbReference>
<dbReference type="OrthoDB" id="6334205at2759"/>
<dbReference type="PRINTS" id="PR00114">
    <property type="entry name" value="STPHPHTASE"/>
</dbReference>
<dbReference type="SUPFAM" id="SSF56300">
    <property type="entry name" value="Metallo-dependent phosphatases"/>
    <property type="match status" value="1"/>
</dbReference>
<name>A0A3R7PGF7_PENVA</name>
<dbReference type="GO" id="GO:0046872">
    <property type="term" value="F:metal ion binding"/>
    <property type="evidence" value="ECO:0007669"/>
    <property type="project" value="UniProtKB-KW"/>
</dbReference>
<feature type="region of interest" description="Disordered" evidence="6">
    <location>
        <begin position="1"/>
        <end position="29"/>
    </location>
</feature>
<dbReference type="Pfam" id="PF00149">
    <property type="entry name" value="Metallophos"/>
    <property type="match status" value="1"/>
</dbReference>
<dbReference type="STRING" id="6689.A0A3R7PGF7"/>
<reference evidence="8 9" key="2">
    <citation type="submission" date="2019-01" db="EMBL/GenBank/DDBJ databases">
        <title>The decoding of complex shrimp genome reveals the adaptation for benthos swimmer, frequently molting mechanism and breeding impact on genome.</title>
        <authorList>
            <person name="Sun Y."/>
            <person name="Gao Y."/>
            <person name="Yu Y."/>
        </authorList>
    </citation>
    <scope>NUCLEOTIDE SEQUENCE [LARGE SCALE GENOMIC DNA]</scope>
    <source>
        <tissue evidence="8">Muscle</tissue>
    </source>
</reference>
<dbReference type="AlphaFoldDB" id="A0A3R7PGF7"/>
<evidence type="ECO:0000256" key="1">
    <source>
        <dbReference type="ARBA" id="ARBA00001936"/>
    </source>
</evidence>
<dbReference type="SMART" id="SM00156">
    <property type="entry name" value="PP2Ac"/>
    <property type="match status" value="1"/>
</dbReference>